<sequence>MVSLRQVNGIRCSQLTYPSALSICSLKTHPSLHFAHKRITSQMMTETNSQRHICYTPKHLNFFLIHQRLCLIITMLFIFLKNCGDGVLSQMNTNGIIGTLTYYTSLVKWKGRLCKNSHGAGFIQPKRKPLFKVHPTIYGVMFQKINYEEGTVKHCQDGRHSDDDNVLSRYVTEEESLKFSSSLYIGKSKPNWLVAYLKEGQTKYGWVNHIYSLPDLHGRILVVLKKLDDPFGGNRSDSSGSFQRTLGYLGLNFVTEGSEHLPAWTFKHHQPLVFLRVIPRDLSTFLSCSNVQ</sequence>
<dbReference type="EMBL" id="LAVV01007466">
    <property type="protein sequence ID" value="KNZ55836.1"/>
    <property type="molecule type" value="Genomic_DNA"/>
</dbReference>
<name>A0A0L6V504_9BASI</name>
<dbReference type="Proteomes" id="UP000037035">
    <property type="component" value="Unassembled WGS sequence"/>
</dbReference>
<keyword evidence="2" id="KW-1185">Reference proteome</keyword>
<dbReference type="VEuPathDB" id="FungiDB:VP01_2568g2"/>
<proteinExistence type="predicted"/>
<evidence type="ECO:0000313" key="2">
    <source>
        <dbReference type="Proteomes" id="UP000037035"/>
    </source>
</evidence>
<gene>
    <name evidence="1" type="ORF">VP01_2568g2</name>
</gene>
<reference evidence="1 2" key="1">
    <citation type="submission" date="2015-08" db="EMBL/GenBank/DDBJ databases">
        <title>Next Generation Sequencing and Analysis of the Genome of Puccinia sorghi L Schw, the Causal Agent of Maize Common Rust.</title>
        <authorList>
            <person name="Rochi L."/>
            <person name="Burguener G."/>
            <person name="Darino M."/>
            <person name="Turjanski A."/>
            <person name="Kreff E."/>
            <person name="Dieguez M.J."/>
            <person name="Sacco F."/>
        </authorList>
    </citation>
    <scope>NUCLEOTIDE SEQUENCE [LARGE SCALE GENOMIC DNA]</scope>
    <source>
        <strain evidence="1 2">RO10H11247</strain>
    </source>
</reference>
<accession>A0A0L6V504</accession>
<dbReference type="AlphaFoldDB" id="A0A0L6V504"/>
<protein>
    <submittedName>
        <fullName evidence="1">Uncharacterized protein</fullName>
    </submittedName>
</protein>
<comment type="caution">
    <text evidence="1">The sequence shown here is derived from an EMBL/GenBank/DDBJ whole genome shotgun (WGS) entry which is preliminary data.</text>
</comment>
<organism evidence="1 2">
    <name type="scientific">Puccinia sorghi</name>
    <dbReference type="NCBI Taxonomy" id="27349"/>
    <lineage>
        <taxon>Eukaryota</taxon>
        <taxon>Fungi</taxon>
        <taxon>Dikarya</taxon>
        <taxon>Basidiomycota</taxon>
        <taxon>Pucciniomycotina</taxon>
        <taxon>Pucciniomycetes</taxon>
        <taxon>Pucciniales</taxon>
        <taxon>Pucciniaceae</taxon>
        <taxon>Puccinia</taxon>
    </lineage>
</organism>
<evidence type="ECO:0000313" key="1">
    <source>
        <dbReference type="EMBL" id="KNZ55836.1"/>
    </source>
</evidence>